<feature type="transmembrane region" description="Helical" evidence="6">
    <location>
        <begin position="287"/>
        <end position="314"/>
    </location>
</feature>
<feature type="transmembrane region" description="Helical" evidence="6">
    <location>
        <begin position="102"/>
        <end position="120"/>
    </location>
</feature>
<keyword evidence="2 6" id="KW-0812">Transmembrane</keyword>
<keyword evidence="9" id="KW-1185">Reference proteome</keyword>
<feature type="transmembrane region" description="Helical" evidence="6">
    <location>
        <begin position="17"/>
        <end position="36"/>
    </location>
</feature>
<name>A0AAD6A6B2_9TELE</name>
<dbReference type="PANTHER" id="PTHR10037">
    <property type="entry name" value="VOLTAGE-GATED CATION CHANNEL CALCIUM AND SODIUM"/>
    <property type="match status" value="1"/>
</dbReference>
<evidence type="ECO:0000256" key="6">
    <source>
        <dbReference type="SAM" id="Phobius"/>
    </source>
</evidence>
<dbReference type="Pfam" id="PF00520">
    <property type="entry name" value="Ion_trans"/>
    <property type="match status" value="1"/>
</dbReference>
<evidence type="ECO:0000313" key="8">
    <source>
        <dbReference type="EMBL" id="KAJ4919160.1"/>
    </source>
</evidence>
<protein>
    <recommendedName>
        <fullName evidence="7">Ion transport domain-containing protein</fullName>
    </recommendedName>
</protein>
<dbReference type="GO" id="GO:0001518">
    <property type="term" value="C:voltage-gated sodium channel complex"/>
    <property type="evidence" value="ECO:0007669"/>
    <property type="project" value="TreeGrafter"/>
</dbReference>
<dbReference type="Proteomes" id="UP001219934">
    <property type="component" value="Unassembled WGS sequence"/>
</dbReference>
<dbReference type="PANTHER" id="PTHR10037:SF288">
    <property type="entry name" value="SODIUM CHANNEL PROTEIN PARA"/>
    <property type="match status" value="1"/>
</dbReference>
<evidence type="ECO:0000256" key="3">
    <source>
        <dbReference type="ARBA" id="ARBA00022989"/>
    </source>
</evidence>
<gene>
    <name evidence="8" type="ORF">JOQ06_000066</name>
</gene>
<dbReference type="GO" id="GO:0019228">
    <property type="term" value="P:neuronal action potential"/>
    <property type="evidence" value="ECO:0007669"/>
    <property type="project" value="TreeGrafter"/>
</dbReference>
<proteinExistence type="predicted"/>
<evidence type="ECO:0000256" key="1">
    <source>
        <dbReference type="ARBA" id="ARBA00004141"/>
    </source>
</evidence>
<dbReference type="InterPro" id="IPR027359">
    <property type="entry name" value="Volt_channel_dom_sf"/>
</dbReference>
<reference evidence="8" key="1">
    <citation type="submission" date="2022-11" db="EMBL/GenBank/DDBJ databases">
        <title>Chromosome-level genome of Pogonophryne albipinna.</title>
        <authorList>
            <person name="Jo E."/>
        </authorList>
    </citation>
    <scope>NUCLEOTIDE SEQUENCE</scope>
    <source>
        <strain evidence="8">SGF0006</strain>
        <tissue evidence="8">Muscle</tissue>
    </source>
</reference>
<dbReference type="SUPFAM" id="SSF81324">
    <property type="entry name" value="Voltage-gated potassium channels"/>
    <property type="match status" value="1"/>
</dbReference>
<accession>A0AAD6A6B2</accession>
<keyword evidence="4 6" id="KW-0472">Membrane</keyword>
<organism evidence="8 9">
    <name type="scientific">Pogonophryne albipinna</name>
    <dbReference type="NCBI Taxonomy" id="1090488"/>
    <lineage>
        <taxon>Eukaryota</taxon>
        <taxon>Metazoa</taxon>
        <taxon>Chordata</taxon>
        <taxon>Craniata</taxon>
        <taxon>Vertebrata</taxon>
        <taxon>Euteleostomi</taxon>
        <taxon>Actinopterygii</taxon>
        <taxon>Neopterygii</taxon>
        <taxon>Teleostei</taxon>
        <taxon>Neoteleostei</taxon>
        <taxon>Acanthomorphata</taxon>
        <taxon>Eupercaria</taxon>
        <taxon>Perciformes</taxon>
        <taxon>Notothenioidei</taxon>
        <taxon>Pogonophryne</taxon>
    </lineage>
</organism>
<evidence type="ECO:0000256" key="2">
    <source>
        <dbReference type="ARBA" id="ARBA00022692"/>
    </source>
</evidence>
<evidence type="ECO:0000259" key="7">
    <source>
        <dbReference type="Pfam" id="PF00520"/>
    </source>
</evidence>
<dbReference type="Gene3D" id="1.10.287.70">
    <property type="match status" value="1"/>
</dbReference>
<keyword evidence="3 6" id="KW-1133">Transmembrane helix</keyword>
<comment type="caution">
    <text evidence="8">The sequence shown here is derived from an EMBL/GenBank/DDBJ whole genome shotgun (WGS) entry which is preliminary data.</text>
</comment>
<dbReference type="Gene3D" id="1.20.120.350">
    <property type="entry name" value="Voltage-gated potassium channels. Chain C"/>
    <property type="match status" value="1"/>
</dbReference>
<dbReference type="GO" id="GO:0086010">
    <property type="term" value="P:membrane depolarization during action potential"/>
    <property type="evidence" value="ECO:0007669"/>
    <property type="project" value="TreeGrafter"/>
</dbReference>
<dbReference type="EMBL" id="JAPTMU010000333">
    <property type="protein sequence ID" value="KAJ4919160.1"/>
    <property type="molecule type" value="Genomic_DNA"/>
</dbReference>
<feature type="domain" description="Ion transport" evidence="7">
    <location>
        <begin position="15"/>
        <end position="317"/>
    </location>
</feature>
<evidence type="ECO:0000256" key="5">
    <source>
        <dbReference type="SAM" id="MobiDB-lite"/>
    </source>
</evidence>
<dbReference type="AlphaFoldDB" id="A0AAD6A6B2"/>
<evidence type="ECO:0000256" key="4">
    <source>
        <dbReference type="ARBA" id="ARBA00023136"/>
    </source>
</evidence>
<dbReference type="InterPro" id="IPR043203">
    <property type="entry name" value="VGCC_Ca_Na"/>
</dbReference>
<dbReference type="GO" id="GO:0005248">
    <property type="term" value="F:voltage-gated sodium channel activity"/>
    <property type="evidence" value="ECO:0007669"/>
    <property type="project" value="TreeGrafter"/>
</dbReference>
<dbReference type="InterPro" id="IPR005821">
    <property type="entry name" value="Ion_trans_dom"/>
</dbReference>
<feature type="region of interest" description="Disordered" evidence="5">
    <location>
        <begin position="341"/>
        <end position="364"/>
    </location>
</feature>
<sequence>MLTVDDFFVFLSLNRRVFMAIFTFEAVVKVVARGLCAGRFTFLRDGWNWLDVLVICTGYLTQVVNVRIFTVLGSVARVLKIIPVIPGLKKTVGDLVQSVKRLGGVIALMLFFFGLCALIGQNLFMGNLNHKCVVWPPESSDNQSSQYNYSQSNYAKYINDHANVYYLLDQRDALLCGNASEAGACPPGYSCMRTGSNPDYGYTSFDSFGWSLLSVVRLVSKDFWENLMLQVLLISARSFWISSWQKLIPSTSSFWCLAPHLLQPHPSHKVLLVHLGVRVLRSSGKPYLSFFLLVVFPAGFFVLSLIVAVVAMAAGEQQGAAVSKSKQREEEFSQILEAIKRSEEEETSNRAALSQEPEGEKKDSMEGLEEVQRSCPACCSITSKVLLKWNCCGCWRGLKQRLQALVRDPLFDLGVVLCLVINTIFMSLEHFPMTEELSSMLNDVQLVSGTI</sequence>
<feature type="transmembrane region" description="Helical" evidence="6">
    <location>
        <begin position="48"/>
        <end position="69"/>
    </location>
</feature>
<evidence type="ECO:0000313" key="9">
    <source>
        <dbReference type="Proteomes" id="UP001219934"/>
    </source>
</evidence>
<comment type="subcellular location">
    <subcellularLocation>
        <location evidence="1">Membrane</location>
        <topology evidence="1">Multi-pass membrane protein</topology>
    </subcellularLocation>
</comment>